<accession>A0ABV4G329</accession>
<gene>
    <name evidence="1" type="ORF">ABIG07_007253</name>
</gene>
<proteinExistence type="predicted"/>
<dbReference type="EMBL" id="JBGBZJ010000003">
    <property type="protein sequence ID" value="MEY9458305.1"/>
    <property type="molecule type" value="Genomic_DNA"/>
</dbReference>
<keyword evidence="2" id="KW-1185">Reference proteome</keyword>
<sequence length="65" mass="6957">MPTWSRRSCVKKRKGVIKTPLGHPLSTAIKFTGTICGEFGIGAEAKIMTPMPEAEVALDASRNGL</sequence>
<dbReference type="RefSeq" id="WP_131233219.1">
    <property type="nucleotide sequence ID" value="NZ_AP021854.1"/>
</dbReference>
<organism evidence="1 2">
    <name type="scientific">Bradyrhizobium ottawaense</name>
    <dbReference type="NCBI Taxonomy" id="931866"/>
    <lineage>
        <taxon>Bacteria</taxon>
        <taxon>Pseudomonadati</taxon>
        <taxon>Pseudomonadota</taxon>
        <taxon>Alphaproteobacteria</taxon>
        <taxon>Hyphomicrobiales</taxon>
        <taxon>Nitrobacteraceae</taxon>
        <taxon>Bradyrhizobium</taxon>
    </lineage>
</organism>
<protein>
    <submittedName>
        <fullName evidence="1">Uncharacterized protein</fullName>
    </submittedName>
</protein>
<evidence type="ECO:0000313" key="1">
    <source>
        <dbReference type="EMBL" id="MEY9458305.1"/>
    </source>
</evidence>
<comment type="caution">
    <text evidence="1">The sequence shown here is derived from an EMBL/GenBank/DDBJ whole genome shotgun (WGS) entry which is preliminary data.</text>
</comment>
<reference evidence="1 2" key="1">
    <citation type="submission" date="2024-07" db="EMBL/GenBank/DDBJ databases">
        <title>Genomic Encyclopedia of Type Strains, Phase V (KMG-V): Genome sequencing to study the core and pangenomes of soil and plant-associated prokaryotes.</title>
        <authorList>
            <person name="Whitman W."/>
        </authorList>
    </citation>
    <scope>NUCLEOTIDE SEQUENCE [LARGE SCALE GENOMIC DNA]</scope>
    <source>
        <strain evidence="1 2">USDA 152</strain>
    </source>
</reference>
<evidence type="ECO:0000313" key="2">
    <source>
        <dbReference type="Proteomes" id="UP001565369"/>
    </source>
</evidence>
<dbReference type="Proteomes" id="UP001565369">
    <property type="component" value="Unassembled WGS sequence"/>
</dbReference>
<name>A0ABV4G329_9BRAD</name>